<dbReference type="RefSeq" id="WP_074927604.1">
    <property type="nucleotide sequence ID" value="NZ_FOWR01000024.1"/>
</dbReference>
<feature type="transmembrane region" description="Helical" evidence="1">
    <location>
        <begin position="80"/>
        <end position="98"/>
    </location>
</feature>
<evidence type="ECO:0000313" key="2">
    <source>
        <dbReference type="EMBL" id="SFP77896.1"/>
    </source>
</evidence>
<keyword evidence="1" id="KW-0812">Transmembrane</keyword>
<name>A0A1I5T5W2_9GAMM</name>
<organism evidence="2 3">
    <name type="scientific">Enterovibrio norvegicus DSM 15893</name>
    <dbReference type="NCBI Taxonomy" id="1121869"/>
    <lineage>
        <taxon>Bacteria</taxon>
        <taxon>Pseudomonadati</taxon>
        <taxon>Pseudomonadota</taxon>
        <taxon>Gammaproteobacteria</taxon>
        <taxon>Vibrionales</taxon>
        <taxon>Vibrionaceae</taxon>
        <taxon>Enterovibrio</taxon>
    </lineage>
</organism>
<reference evidence="2 3" key="1">
    <citation type="submission" date="2016-10" db="EMBL/GenBank/DDBJ databases">
        <authorList>
            <person name="de Groot N.N."/>
        </authorList>
    </citation>
    <scope>NUCLEOTIDE SEQUENCE [LARGE SCALE GENOMIC DNA]</scope>
    <source>
        <strain evidence="2 3">DSM 15893</strain>
    </source>
</reference>
<sequence>MSDKQVPDEIRGWNWGALLLNIIWGIRFRCYRTLWVLFPFFGVFYLFVVGAKGNEWAWKNNEWESVEAFKASQKRWSRAALAYIGVLVLFSIVFTNFLTHEFDNSPSTEIALATLEKSESFKANIGVPYDYSLKHGKLGGPESEGFAEMEYAIEGFKGEGILFFKASHILQDWTLDCLTIQYTDTQETEAVIPCD</sequence>
<accession>A0A1I5T5W2</accession>
<dbReference type="Pfam" id="PF08695">
    <property type="entry name" value="Coa1"/>
    <property type="match status" value="1"/>
</dbReference>
<dbReference type="AlphaFoldDB" id="A0A1I5T5W2"/>
<gene>
    <name evidence="2" type="ORF">SAMN03084138_03089</name>
</gene>
<dbReference type="GeneID" id="35870289"/>
<dbReference type="EMBL" id="FOWR01000024">
    <property type="protein sequence ID" value="SFP77896.1"/>
    <property type="molecule type" value="Genomic_DNA"/>
</dbReference>
<protein>
    <submittedName>
        <fullName evidence="2">Cytochrome oxidase complex assembly protein 1</fullName>
    </submittedName>
</protein>
<proteinExistence type="predicted"/>
<evidence type="ECO:0000313" key="3">
    <source>
        <dbReference type="Proteomes" id="UP000182692"/>
    </source>
</evidence>
<dbReference type="Proteomes" id="UP000182692">
    <property type="component" value="Unassembled WGS sequence"/>
</dbReference>
<dbReference type="InterPro" id="IPR014807">
    <property type="entry name" value="Coa1"/>
</dbReference>
<feature type="transmembrane region" description="Helical" evidence="1">
    <location>
        <begin position="12"/>
        <end position="28"/>
    </location>
</feature>
<keyword evidence="1" id="KW-0472">Membrane</keyword>
<dbReference type="OrthoDB" id="9815959at2"/>
<evidence type="ECO:0000256" key="1">
    <source>
        <dbReference type="SAM" id="Phobius"/>
    </source>
</evidence>
<keyword evidence="1" id="KW-1133">Transmembrane helix</keyword>
<feature type="transmembrane region" description="Helical" evidence="1">
    <location>
        <begin position="34"/>
        <end position="51"/>
    </location>
</feature>